<reference evidence="3 4" key="1">
    <citation type="submission" date="2024-06" db="EMBL/GenBank/DDBJ databases">
        <title>The Natural Products Discovery Center: Release of the First 8490 Sequenced Strains for Exploring Actinobacteria Biosynthetic Diversity.</title>
        <authorList>
            <person name="Kalkreuter E."/>
            <person name="Kautsar S.A."/>
            <person name="Yang D."/>
            <person name="Bader C.D."/>
            <person name="Teijaro C.N."/>
            <person name="Fluegel L."/>
            <person name="Davis C.M."/>
            <person name="Simpson J.R."/>
            <person name="Lauterbach L."/>
            <person name="Steele A.D."/>
            <person name="Gui C."/>
            <person name="Meng S."/>
            <person name="Li G."/>
            <person name="Viehrig K."/>
            <person name="Ye F."/>
            <person name="Su P."/>
            <person name="Kiefer A.F."/>
            <person name="Nichols A."/>
            <person name="Cepeda A.J."/>
            <person name="Yan W."/>
            <person name="Fan B."/>
            <person name="Jiang Y."/>
            <person name="Adhikari A."/>
            <person name="Zheng C.-J."/>
            <person name="Schuster L."/>
            <person name="Cowan T.M."/>
            <person name="Smanski M.J."/>
            <person name="Chevrette M.G."/>
            <person name="De Carvalho L.P.S."/>
            <person name="Shen B."/>
        </authorList>
    </citation>
    <scope>NUCLEOTIDE SEQUENCE [LARGE SCALE GENOMIC DNA]</scope>
    <source>
        <strain evidence="3 4">NPDC019708</strain>
    </source>
</reference>
<name>A0ABV2WRL1_9NOCA</name>
<protein>
    <submittedName>
        <fullName evidence="3">Flavodoxin domain-containing protein</fullName>
    </submittedName>
</protein>
<dbReference type="InterPro" id="IPR001094">
    <property type="entry name" value="Flavdoxin-like"/>
</dbReference>
<sequence length="150" mass="15422">MTAIHVLYGTESGNAEMAADDIAEVLRGQGFEAEVGELSAVSVAALADLATVVVLTSTYGEGELPENAAAFHTALLEVRPDLSGLRFGAFGLGDSVYDTYNNGIDTLRATLLELGARQVGDTAKHDAASGDPVSDLASAWAGTLLDLIPA</sequence>
<dbReference type="SUPFAM" id="SSF52218">
    <property type="entry name" value="Flavoproteins"/>
    <property type="match status" value="1"/>
</dbReference>
<dbReference type="RefSeq" id="WP_356958030.1">
    <property type="nucleotide sequence ID" value="NZ_JBEYBD010000011.1"/>
</dbReference>
<dbReference type="InterPro" id="IPR029039">
    <property type="entry name" value="Flavoprotein-like_sf"/>
</dbReference>
<organism evidence="3 4">
    <name type="scientific">Nocardia rhamnosiphila</name>
    <dbReference type="NCBI Taxonomy" id="426716"/>
    <lineage>
        <taxon>Bacteria</taxon>
        <taxon>Bacillati</taxon>
        <taxon>Actinomycetota</taxon>
        <taxon>Actinomycetes</taxon>
        <taxon>Mycobacteriales</taxon>
        <taxon>Nocardiaceae</taxon>
        <taxon>Nocardia</taxon>
    </lineage>
</organism>
<dbReference type="PANTHER" id="PTHR19384:SF109">
    <property type="entry name" value="SULFITE REDUCTASE [NADPH] FLAVOPROTEIN COMPONENT"/>
    <property type="match status" value="1"/>
</dbReference>
<accession>A0ABV2WRL1</accession>
<dbReference type="Pfam" id="PF00258">
    <property type="entry name" value="Flavodoxin_1"/>
    <property type="match status" value="1"/>
</dbReference>
<evidence type="ECO:0000313" key="3">
    <source>
        <dbReference type="EMBL" id="MEU1953513.1"/>
    </source>
</evidence>
<evidence type="ECO:0000256" key="1">
    <source>
        <dbReference type="ARBA" id="ARBA00022630"/>
    </source>
</evidence>
<feature type="domain" description="Flavodoxin-like" evidence="2">
    <location>
        <begin position="4"/>
        <end position="145"/>
    </location>
</feature>
<comment type="caution">
    <text evidence="3">The sequence shown here is derived from an EMBL/GenBank/DDBJ whole genome shotgun (WGS) entry which is preliminary data.</text>
</comment>
<dbReference type="Proteomes" id="UP001550628">
    <property type="component" value="Unassembled WGS sequence"/>
</dbReference>
<evidence type="ECO:0000313" key="4">
    <source>
        <dbReference type="Proteomes" id="UP001550628"/>
    </source>
</evidence>
<evidence type="ECO:0000259" key="2">
    <source>
        <dbReference type="PROSITE" id="PS50902"/>
    </source>
</evidence>
<keyword evidence="1" id="KW-0285">Flavoprotein</keyword>
<dbReference type="PRINTS" id="PR00369">
    <property type="entry name" value="FLAVODOXIN"/>
</dbReference>
<dbReference type="PANTHER" id="PTHR19384">
    <property type="entry name" value="NITRIC OXIDE SYNTHASE-RELATED"/>
    <property type="match status" value="1"/>
</dbReference>
<dbReference type="EMBL" id="JBEYBF010000010">
    <property type="protein sequence ID" value="MEU1953513.1"/>
    <property type="molecule type" value="Genomic_DNA"/>
</dbReference>
<gene>
    <name evidence="3" type="ORF">ABZ510_16805</name>
</gene>
<dbReference type="PROSITE" id="PS50902">
    <property type="entry name" value="FLAVODOXIN_LIKE"/>
    <property type="match status" value="1"/>
</dbReference>
<dbReference type="Gene3D" id="3.40.50.360">
    <property type="match status" value="1"/>
</dbReference>
<proteinExistence type="predicted"/>
<dbReference type="InterPro" id="IPR008254">
    <property type="entry name" value="Flavodoxin/NO_synth"/>
</dbReference>
<keyword evidence="4" id="KW-1185">Reference proteome</keyword>